<evidence type="ECO:0000313" key="9">
    <source>
        <dbReference type="Proteomes" id="UP000799777"/>
    </source>
</evidence>
<accession>A0A9P4HKR1</accession>
<dbReference type="OrthoDB" id="10049244at2759"/>
<feature type="compositionally biased region" description="Polar residues" evidence="6">
    <location>
        <begin position="517"/>
        <end position="527"/>
    </location>
</feature>
<reference evidence="8" key="1">
    <citation type="journal article" date="2020" name="Stud. Mycol.">
        <title>101 Dothideomycetes genomes: a test case for predicting lifestyles and emergence of pathogens.</title>
        <authorList>
            <person name="Haridas S."/>
            <person name="Albert R."/>
            <person name="Binder M."/>
            <person name="Bloem J."/>
            <person name="Labutti K."/>
            <person name="Salamov A."/>
            <person name="Andreopoulos B."/>
            <person name="Baker S."/>
            <person name="Barry K."/>
            <person name="Bills G."/>
            <person name="Bluhm B."/>
            <person name="Cannon C."/>
            <person name="Castanera R."/>
            <person name="Culley D."/>
            <person name="Daum C."/>
            <person name="Ezra D."/>
            <person name="Gonzalez J."/>
            <person name="Henrissat B."/>
            <person name="Kuo A."/>
            <person name="Liang C."/>
            <person name="Lipzen A."/>
            <person name="Lutzoni F."/>
            <person name="Magnuson J."/>
            <person name="Mondo S."/>
            <person name="Nolan M."/>
            <person name="Ohm R."/>
            <person name="Pangilinan J."/>
            <person name="Park H.-J."/>
            <person name="Ramirez L."/>
            <person name="Alfaro M."/>
            <person name="Sun H."/>
            <person name="Tritt A."/>
            <person name="Yoshinaga Y."/>
            <person name="Zwiers L.-H."/>
            <person name="Turgeon B."/>
            <person name="Goodwin S."/>
            <person name="Spatafora J."/>
            <person name="Crous P."/>
            <person name="Grigoriev I."/>
        </authorList>
    </citation>
    <scope>NUCLEOTIDE SEQUENCE</scope>
    <source>
        <strain evidence="8">CBS 110217</strain>
    </source>
</reference>
<dbReference type="EMBL" id="ML978159">
    <property type="protein sequence ID" value="KAF2034972.1"/>
    <property type="molecule type" value="Genomic_DNA"/>
</dbReference>
<comment type="function">
    <text evidence="1">Probable lipid hydrolase.</text>
</comment>
<keyword evidence="4" id="KW-0443">Lipid metabolism</keyword>
<dbReference type="GO" id="GO:0006641">
    <property type="term" value="P:triglyceride metabolic process"/>
    <property type="evidence" value="ECO:0007669"/>
    <property type="project" value="UniProtKB-ARBA"/>
</dbReference>
<dbReference type="GO" id="GO:0016042">
    <property type="term" value="P:lipid catabolic process"/>
    <property type="evidence" value="ECO:0007669"/>
    <property type="project" value="UniProtKB-KW"/>
</dbReference>
<dbReference type="AlphaFoldDB" id="A0A9P4HKR1"/>
<keyword evidence="9" id="KW-1185">Reference proteome</keyword>
<name>A0A9P4HKR1_9PLEO</name>
<comment type="caution">
    <text evidence="8">The sequence shown here is derived from an EMBL/GenBank/DDBJ whole genome shotgun (WGS) entry which is preliminary data.</text>
</comment>
<comment type="caution">
    <text evidence="5">Lacks conserved residue(s) required for the propagation of feature annotation.</text>
</comment>
<dbReference type="Gene3D" id="3.40.1090.10">
    <property type="entry name" value="Cytosolic phospholipase A2 catalytic domain"/>
    <property type="match status" value="1"/>
</dbReference>
<dbReference type="InterPro" id="IPR050301">
    <property type="entry name" value="NTE"/>
</dbReference>
<evidence type="ECO:0000259" key="7">
    <source>
        <dbReference type="PROSITE" id="PS51635"/>
    </source>
</evidence>
<dbReference type="PANTHER" id="PTHR14226">
    <property type="entry name" value="NEUROPATHY TARGET ESTERASE/SWISS CHEESE D.MELANOGASTER"/>
    <property type="match status" value="1"/>
</dbReference>
<organism evidence="8 9">
    <name type="scientific">Setomelanomma holmii</name>
    <dbReference type="NCBI Taxonomy" id="210430"/>
    <lineage>
        <taxon>Eukaryota</taxon>
        <taxon>Fungi</taxon>
        <taxon>Dikarya</taxon>
        <taxon>Ascomycota</taxon>
        <taxon>Pezizomycotina</taxon>
        <taxon>Dothideomycetes</taxon>
        <taxon>Pleosporomycetidae</taxon>
        <taxon>Pleosporales</taxon>
        <taxon>Pleosporineae</taxon>
        <taxon>Phaeosphaeriaceae</taxon>
        <taxon>Setomelanomma</taxon>
    </lineage>
</organism>
<keyword evidence="2" id="KW-0378">Hydrolase</keyword>
<dbReference type="PANTHER" id="PTHR14226:SF44">
    <property type="entry name" value="TRIACYLGLYCEROL LIPASE 3"/>
    <property type="match status" value="1"/>
</dbReference>
<evidence type="ECO:0000256" key="4">
    <source>
        <dbReference type="ARBA" id="ARBA00023098"/>
    </source>
</evidence>
<proteinExistence type="predicted"/>
<dbReference type="InterPro" id="IPR021771">
    <property type="entry name" value="Triacylglycerol_lipase_N"/>
</dbReference>
<evidence type="ECO:0000313" key="8">
    <source>
        <dbReference type="EMBL" id="KAF2034972.1"/>
    </source>
</evidence>
<keyword evidence="3" id="KW-0442">Lipid degradation</keyword>
<evidence type="ECO:0000256" key="6">
    <source>
        <dbReference type="SAM" id="MobiDB-lite"/>
    </source>
</evidence>
<dbReference type="Pfam" id="PF11815">
    <property type="entry name" value="DUF3336"/>
    <property type="match status" value="1"/>
</dbReference>
<dbReference type="InterPro" id="IPR016035">
    <property type="entry name" value="Acyl_Trfase/lysoPLipase"/>
</dbReference>
<feature type="region of interest" description="Disordered" evidence="6">
    <location>
        <begin position="512"/>
        <end position="545"/>
    </location>
</feature>
<dbReference type="Proteomes" id="UP000799777">
    <property type="component" value="Unassembled WGS sequence"/>
</dbReference>
<feature type="domain" description="PNPLA" evidence="7">
    <location>
        <begin position="160"/>
        <end position="348"/>
    </location>
</feature>
<gene>
    <name evidence="8" type="ORF">EK21DRAFT_55684</name>
</gene>
<dbReference type="PROSITE" id="PS51635">
    <property type="entry name" value="PNPLA"/>
    <property type="match status" value="1"/>
</dbReference>
<protein>
    <recommendedName>
        <fullName evidence="7">PNPLA domain-containing protein</fullName>
    </recommendedName>
</protein>
<evidence type="ECO:0000256" key="3">
    <source>
        <dbReference type="ARBA" id="ARBA00022963"/>
    </source>
</evidence>
<dbReference type="Pfam" id="PF01734">
    <property type="entry name" value="Patatin"/>
    <property type="match status" value="1"/>
</dbReference>
<dbReference type="GO" id="GO:0004806">
    <property type="term" value="F:triacylglycerol lipase activity"/>
    <property type="evidence" value="ECO:0007669"/>
    <property type="project" value="InterPro"/>
</dbReference>
<sequence length="545" mass="61465">MLKYLWSWWTTKSRRDQLLDNIAEARIYEEWIAAAHSLDECMDYDMWRQDPMSKHYNYRLLQDRLKSLIDAQENGDVTELTNIIRTGLVRHLGNITAPPLYNKAFNGTKTLIEDYVGEVAHCIDLIAMAKTTPAPGALLTGQEKLETLHDMRASLGRSALVLQGGAIFGLCHIGVVKALHLRGLLPRIIAGTATGALIAALVCVHTEEDLLEALSGAHINIEAFTKRSNPDGGPRSGWYQTLIRRVKRWYATGHLLDVDVLEEVLKANIGDLTFEEAYDKTKRILNITINTSGGGGVPTLLNHMTAPNVLIRCAALASNTTASSALYRPVIVLCKDMHGEIVPWPLATQATFRPSSHATYRDRRSPLHRLSELFNVNHYIVSQARPYLAPVLRSDLHHPNPKQDGRWRLTMPILRFAVLELQHRLRQADQLGFMSPSIRRFLLDEQVPGPSLTIVPELSPRDFLKLLDNPTTEMIDYWIHKGERSVWPAVTSLQVRLAVEIEIERGYQLVRRRRQQPSRTGSMTVNDTARRQRTKSFGDSVEHAG</sequence>
<evidence type="ECO:0000256" key="2">
    <source>
        <dbReference type="ARBA" id="ARBA00022801"/>
    </source>
</evidence>
<dbReference type="SUPFAM" id="SSF52151">
    <property type="entry name" value="FabD/lysophospholipase-like"/>
    <property type="match status" value="1"/>
</dbReference>
<evidence type="ECO:0000256" key="1">
    <source>
        <dbReference type="ARBA" id="ARBA00002682"/>
    </source>
</evidence>
<dbReference type="InterPro" id="IPR002641">
    <property type="entry name" value="PNPLA_dom"/>
</dbReference>
<dbReference type="CDD" id="cd07229">
    <property type="entry name" value="Pat_TGL3_like"/>
    <property type="match status" value="1"/>
</dbReference>
<evidence type="ECO:0000256" key="5">
    <source>
        <dbReference type="PROSITE-ProRule" id="PRU01161"/>
    </source>
</evidence>